<evidence type="ECO:0000313" key="2">
    <source>
        <dbReference type="EMBL" id="KPY96694.1"/>
    </source>
</evidence>
<proteinExistence type="predicted"/>
<dbReference type="Proteomes" id="UP000050384">
    <property type="component" value="Unassembled WGS sequence"/>
</dbReference>
<name>A0A0Q0BPA3_PSESX</name>
<reference evidence="2 3" key="1">
    <citation type="submission" date="2015-09" db="EMBL/GenBank/DDBJ databases">
        <title>Genome announcement of multiple Pseudomonas syringae strains.</title>
        <authorList>
            <person name="Thakur S."/>
            <person name="Wang P.W."/>
            <person name="Gong Y."/>
            <person name="Weir B.S."/>
            <person name="Guttman D.S."/>
        </authorList>
    </citation>
    <scope>NUCLEOTIDE SEQUENCE [LARGE SCALE GENOMIC DNA]</scope>
    <source>
        <strain evidence="2 3">ICMP16929</strain>
    </source>
</reference>
<keyword evidence="2" id="KW-0808">Transferase</keyword>
<dbReference type="GO" id="GO:0008168">
    <property type="term" value="F:methyltransferase activity"/>
    <property type="evidence" value="ECO:0007669"/>
    <property type="project" value="UniProtKB-KW"/>
</dbReference>
<protein>
    <submittedName>
        <fullName evidence="2">Methyltransferase</fullName>
    </submittedName>
</protein>
<accession>A0A0Q0BPA3</accession>
<evidence type="ECO:0000313" key="3">
    <source>
        <dbReference type="Proteomes" id="UP000050384"/>
    </source>
</evidence>
<comment type="caution">
    <text evidence="2">The sequence shown here is derived from an EMBL/GenBank/DDBJ whole genome shotgun (WGS) entry which is preliminary data.</text>
</comment>
<evidence type="ECO:0000256" key="1">
    <source>
        <dbReference type="SAM" id="MobiDB-lite"/>
    </source>
</evidence>
<organism evidence="2 3">
    <name type="scientific">Pseudomonas syringae pv. spinaceae</name>
    <dbReference type="NCBI Taxonomy" id="264459"/>
    <lineage>
        <taxon>Bacteria</taxon>
        <taxon>Pseudomonadati</taxon>
        <taxon>Pseudomonadota</taxon>
        <taxon>Gammaproteobacteria</taxon>
        <taxon>Pseudomonadales</taxon>
        <taxon>Pseudomonadaceae</taxon>
        <taxon>Pseudomonas</taxon>
        <taxon>Pseudomonas syringae</taxon>
    </lineage>
</organism>
<dbReference type="EMBL" id="LJRI01000568">
    <property type="protein sequence ID" value="KPY96694.1"/>
    <property type="molecule type" value="Genomic_DNA"/>
</dbReference>
<dbReference type="GO" id="GO:0032259">
    <property type="term" value="P:methylation"/>
    <property type="evidence" value="ECO:0007669"/>
    <property type="project" value="UniProtKB-KW"/>
</dbReference>
<sequence>MPSAFSPVPGPTSNGAAHSSTEQATALAAAVLPMPISPPMNSSVPTALARNTLSRPACKAARPCSTVMAGPSTKLAVPAPIRKWRTPGKSIGDTVPRSTTSSCAESCRASTLMAAPPLTKLCSICPVTSCGYADTPSATTPWSPAKIAIHSLSAAGRSRPCSPASCTAKRSSCASEPAGLVSCC</sequence>
<gene>
    <name evidence="2" type="ORF">ALO94_200863</name>
</gene>
<feature type="region of interest" description="Disordered" evidence="1">
    <location>
        <begin position="1"/>
        <end position="22"/>
    </location>
</feature>
<feature type="compositionally biased region" description="Polar residues" evidence="1">
    <location>
        <begin position="11"/>
        <end position="22"/>
    </location>
</feature>
<dbReference type="AlphaFoldDB" id="A0A0Q0BPA3"/>
<keyword evidence="2" id="KW-0489">Methyltransferase</keyword>